<name>A0A0R3TKR6_RODNA</name>
<sequence length="352" mass="39357">MLNKELEYNKGLSKIEWVYLKLCGNNYNETNYRLVDTDIAHLCTALRAVPAINSLDLRYNRIYDDGARILAEFLKEDLCLKELNLKGNFISDKGASEIGEALRRNRSLEKLDISVNPIKCTGGIALAEGLGHNDTLTHLDVANCDLEVSATIAFAVALRSNKSLLYFNIDRLIIFSKQEEHTVHLSETLGNLSTNTTNGISVDGGIAIAKALSNHCSLTILDLSYNQIKCEGAVAIAKALEQANQRLIVLNLSFNRINERGLCALGESLYTNDSIRYIYLWGNKITGKAAEIWANLLLIKRLREDSTDLKPYMVDGQIQVALQDLRNEQKGYRYPIPSWCGQPNEERSLAVF</sequence>
<evidence type="ECO:0000256" key="1">
    <source>
        <dbReference type="ARBA" id="ARBA00022737"/>
    </source>
</evidence>
<dbReference type="STRING" id="102285.A0A0R3TKR6"/>
<dbReference type="WBParaSite" id="HNAJ_0000778801-mRNA-1">
    <property type="protein sequence ID" value="HNAJ_0000778801-mRNA-1"/>
    <property type="gene ID" value="HNAJ_0000778801"/>
</dbReference>
<protein>
    <submittedName>
        <fullName evidence="4">Leucine-rich repeat-containing protein 34-like</fullName>
    </submittedName>
</protein>
<dbReference type="OrthoDB" id="272549at2759"/>
<gene>
    <name evidence="2" type="ORF">HNAJ_LOCUS7784</name>
</gene>
<dbReference type="EMBL" id="UZAE01012127">
    <property type="protein sequence ID" value="VDO03644.1"/>
    <property type="molecule type" value="Genomic_DNA"/>
</dbReference>
<organism evidence="4">
    <name type="scientific">Rodentolepis nana</name>
    <name type="common">Dwarf tapeworm</name>
    <name type="synonym">Hymenolepis nana</name>
    <dbReference type="NCBI Taxonomy" id="102285"/>
    <lineage>
        <taxon>Eukaryota</taxon>
        <taxon>Metazoa</taxon>
        <taxon>Spiralia</taxon>
        <taxon>Lophotrochozoa</taxon>
        <taxon>Platyhelminthes</taxon>
        <taxon>Cestoda</taxon>
        <taxon>Eucestoda</taxon>
        <taxon>Cyclophyllidea</taxon>
        <taxon>Hymenolepididae</taxon>
        <taxon>Rodentolepis</taxon>
    </lineage>
</organism>
<keyword evidence="3" id="KW-1185">Reference proteome</keyword>
<accession>A0A0R3TKR6</accession>
<evidence type="ECO:0000313" key="2">
    <source>
        <dbReference type="EMBL" id="VDO03644.1"/>
    </source>
</evidence>
<dbReference type="InterPro" id="IPR052201">
    <property type="entry name" value="LRR-containing_regulator"/>
</dbReference>
<dbReference type="SMART" id="SM00368">
    <property type="entry name" value="LRR_RI"/>
    <property type="match status" value="7"/>
</dbReference>
<dbReference type="Proteomes" id="UP000278807">
    <property type="component" value="Unassembled WGS sequence"/>
</dbReference>
<dbReference type="SUPFAM" id="SSF52047">
    <property type="entry name" value="RNI-like"/>
    <property type="match status" value="1"/>
</dbReference>
<dbReference type="InterPro" id="IPR032675">
    <property type="entry name" value="LRR_dom_sf"/>
</dbReference>
<reference evidence="4" key="1">
    <citation type="submission" date="2017-02" db="UniProtKB">
        <authorList>
            <consortium name="WormBaseParasite"/>
        </authorList>
    </citation>
    <scope>IDENTIFICATION</scope>
</reference>
<dbReference type="AlphaFoldDB" id="A0A0R3TKR6"/>
<dbReference type="Gene3D" id="3.80.10.10">
    <property type="entry name" value="Ribonuclease Inhibitor"/>
    <property type="match status" value="2"/>
</dbReference>
<keyword evidence="1" id="KW-0677">Repeat</keyword>
<evidence type="ECO:0000313" key="3">
    <source>
        <dbReference type="Proteomes" id="UP000278807"/>
    </source>
</evidence>
<evidence type="ECO:0000313" key="4">
    <source>
        <dbReference type="WBParaSite" id="HNAJ_0000778801-mRNA-1"/>
    </source>
</evidence>
<dbReference type="PANTHER" id="PTHR24111:SF0">
    <property type="entry name" value="LEUCINE-RICH REPEAT-CONTAINING PROTEIN"/>
    <property type="match status" value="1"/>
</dbReference>
<dbReference type="Pfam" id="PF13516">
    <property type="entry name" value="LRR_6"/>
    <property type="match status" value="6"/>
</dbReference>
<proteinExistence type="predicted"/>
<reference evidence="2 3" key="2">
    <citation type="submission" date="2018-11" db="EMBL/GenBank/DDBJ databases">
        <authorList>
            <consortium name="Pathogen Informatics"/>
        </authorList>
    </citation>
    <scope>NUCLEOTIDE SEQUENCE [LARGE SCALE GENOMIC DNA]</scope>
</reference>
<dbReference type="PANTHER" id="PTHR24111">
    <property type="entry name" value="LEUCINE-RICH REPEAT-CONTAINING PROTEIN 34"/>
    <property type="match status" value="1"/>
</dbReference>
<dbReference type="InterPro" id="IPR001611">
    <property type="entry name" value="Leu-rich_rpt"/>
</dbReference>